<dbReference type="PANTHER" id="PTHR22911">
    <property type="entry name" value="ACYL-MALONYL CONDENSING ENZYME-RELATED"/>
    <property type="match status" value="1"/>
</dbReference>
<dbReference type="RefSeq" id="WP_379725528.1">
    <property type="nucleotide sequence ID" value="NZ_JBHRYJ010000002.1"/>
</dbReference>
<name>A0ABV7VFF8_9PROT</name>
<evidence type="ECO:0000313" key="3">
    <source>
        <dbReference type="EMBL" id="MFC3675910.1"/>
    </source>
</evidence>
<dbReference type="SUPFAM" id="SSF103481">
    <property type="entry name" value="Multidrug resistance efflux transporter EmrE"/>
    <property type="match status" value="2"/>
</dbReference>
<keyword evidence="1" id="KW-1133">Transmembrane helix</keyword>
<dbReference type="InterPro" id="IPR000620">
    <property type="entry name" value="EamA_dom"/>
</dbReference>
<feature type="transmembrane region" description="Helical" evidence="1">
    <location>
        <begin position="217"/>
        <end position="235"/>
    </location>
</feature>
<feature type="transmembrane region" description="Helical" evidence="1">
    <location>
        <begin position="71"/>
        <end position="91"/>
    </location>
</feature>
<proteinExistence type="predicted"/>
<dbReference type="InterPro" id="IPR037185">
    <property type="entry name" value="EmrE-like"/>
</dbReference>
<dbReference type="Pfam" id="PF00892">
    <property type="entry name" value="EamA"/>
    <property type="match status" value="2"/>
</dbReference>
<feature type="transmembrane region" description="Helical" evidence="1">
    <location>
        <begin position="12"/>
        <end position="32"/>
    </location>
</feature>
<feature type="transmembrane region" description="Helical" evidence="1">
    <location>
        <begin position="187"/>
        <end position="205"/>
    </location>
</feature>
<reference evidence="4" key="1">
    <citation type="journal article" date="2019" name="Int. J. Syst. Evol. Microbiol.">
        <title>The Global Catalogue of Microorganisms (GCM) 10K type strain sequencing project: providing services to taxonomists for standard genome sequencing and annotation.</title>
        <authorList>
            <consortium name="The Broad Institute Genomics Platform"/>
            <consortium name="The Broad Institute Genome Sequencing Center for Infectious Disease"/>
            <person name="Wu L."/>
            <person name="Ma J."/>
        </authorList>
    </citation>
    <scope>NUCLEOTIDE SEQUENCE [LARGE SCALE GENOMIC DNA]</scope>
    <source>
        <strain evidence="4">KCTC 42182</strain>
    </source>
</reference>
<feature type="transmembrane region" description="Helical" evidence="1">
    <location>
        <begin position="126"/>
        <end position="144"/>
    </location>
</feature>
<keyword evidence="1" id="KW-0812">Transmembrane</keyword>
<comment type="caution">
    <text evidence="3">The sequence shown here is derived from an EMBL/GenBank/DDBJ whole genome shotgun (WGS) entry which is preliminary data.</text>
</comment>
<feature type="transmembrane region" description="Helical" evidence="1">
    <location>
        <begin position="247"/>
        <end position="266"/>
    </location>
</feature>
<feature type="transmembrane region" description="Helical" evidence="1">
    <location>
        <begin position="156"/>
        <end position="175"/>
    </location>
</feature>
<feature type="transmembrane region" description="Helical" evidence="1">
    <location>
        <begin position="103"/>
        <end position="119"/>
    </location>
</feature>
<evidence type="ECO:0000313" key="4">
    <source>
        <dbReference type="Proteomes" id="UP001595711"/>
    </source>
</evidence>
<keyword evidence="4" id="KW-1185">Reference proteome</keyword>
<dbReference type="EMBL" id="JBHRYJ010000002">
    <property type="protein sequence ID" value="MFC3675910.1"/>
    <property type="molecule type" value="Genomic_DNA"/>
</dbReference>
<sequence length="297" mass="31240">MTAPESAARRRATLIGGIAILLWAALALFTALTPSIPALQLNAMSFSVAGLAAIALWLARGENPLRHLRQPPLAWALGVSGLLGYHALYFLALKLAPPLEASLINYLWPLLIVVFSGLLPGERLRWFHLAGVALGLIGTVNLVLGRGEVAFEAQHLAGYAAALAAALTWSTYSVLSRRFAAVPTDAVGGFCIATALLSWGMHFALETSVWPAATGEWLAVLGLGLGPVGLAFFCWDHGMKRGDIRALGSMAYAAPLLSTLLLIAFGQGQASWRVALACALIIAGALLGTGDLRQKKA</sequence>
<evidence type="ECO:0000259" key="2">
    <source>
        <dbReference type="Pfam" id="PF00892"/>
    </source>
</evidence>
<keyword evidence="1" id="KW-0472">Membrane</keyword>
<evidence type="ECO:0000256" key="1">
    <source>
        <dbReference type="SAM" id="Phobius"/>
    </source>
</evidence>
<feature type="transmembrane region" description="Helical" evidence="1">
    <location>
        <begin position="38"/>
        <end position="59"/>
    </location>
</feature>
<feature type="domain" description="EamA" evidence="2">
    <location>
        <begin position="18"/>
        <end position="140"/>
    </location>
</feature>
<gene>
    <name evidence="3" type="ORF">ACFOOQ_10175</name>
</gene>
<dbReference type="Proteomes" id="UP001595711">
    <property type="component" value="Unassembled WGS sequence"/>
</dbReference>
<accession>A0ABV7VFF8</accession>
<feature type="domain" description="EamA" evidence="2">
    <location>
        <begin position="157"/>
        <end position="287"/>
    </location>
</feature>
<dbReference type="PANTHER" id="PTHR22911:SF76">
    <property type="entry name" value="EAMA DOMAIN-CONTAINING PROTEIN"/>
    <property type="match status" value="1"/>
</dbReference>
<feature type="transmembrane region" description="Helical" evidence="1">
    <location>
        <begin position="272"/>
        <end position="292"/>
    </location>
</feature>
<protein>
    <submittedName>
        <fullName evidence="3">DMT family transporter</fullName>
    </submittedName>
</protein>
<organism evidence="3 4">
    <name type="scientific">Ferrovibrio xuzhouensis</name>
    <dbReference type="NCBI Taxonomy" id="1576914"/>
    <lineage>
        <taxon>Bacteria</taxon>
        <taxon>Pseudomonadati</taxon>
        <taxon>Pseudomonadota</taxon>
        <taxon>Alphaproteobacteria</taxon>
        <taxon>Rhodospirillales</taxon>
        <taxon>Rhodospirillaceae</taxon>
        <taxon>Ferrovibrio</taxon>
    </lineage>
</organism>